<evidence type="ECO:0000313" key="3">
    <source>
        <dbReference type="Proteomes" id="UP000284395"/>
    </source>
</evidence>
<protein>
    <submittedName>
        <fullName evidence="2">Uncharacterized protein</fullName>
    </submittedName>
</protein>
<name>A0A420ELX2_9SPHN</name>
<keyword evidence="1" id="KW-1133">Transmembrane helix</keyword>
<dbReference type="OrthoDB" id="7418122at2"/>
<keyword evidence="3" id="KW-1185">Reference proteome</keyword>
<sequence>MSGRILSLFLRSLRKIPRDCTANVAIIAALGLPAIIGSAGLALDLNRGYEQRMFNQRVADMGALAAAMAYKANPQTTLLTPSARDIVIANGLADATVTASLIEDYPSSGDQAVKVVVTKPVPFTLGNIIGFSGSYSISAESYASVTAEAPYATPCFLAISNDSGQSAIKLTGGTSIVAPGCAVAAFQKIENDSTLIRAHDIVSGYGDISLTWGTLEAESLRFGGSLDRQPYSGTINVDENKRFNQTTDLNDPWAADATLLDAEAELDSMPGIPSCSSLGFASCGSAQTYNFDYNASNGLPRCSGDSSAYCMPAGNYVIDNFNISGGIDVHFASGSNIYINNTLYHGGDLIDFGDSNVYMSHGLSVGGGSEMIIGDGDVMIGADSSDRAVYVGGGARFFMGNGEFIADGTVQSDGGSAITFGKYANNYIDGDLLLSGSALFGSGRYTIDGNFENGSGSDPWPLTDLKGKTYGQTLEGESVSGYRMAGVDVSFVISGAFDLNGSANTKLVAPARSVAGAQIADLLLFSRTAQNTVWGGGSNNNFAGVIYLPESEVTMTGGNNTTNSGQCFSLVAARILLSGGAASGTACKSMEAAKGSSGSGEVRLIG</sequence>
<gene>
    <name evidence="2" type="ORF">D6851_06735</name>
</gene>
<dbReference type="EMBL" id="RAPF01000003">
    <property type="protein sequence ID" value="RKF21722.1"/>
    <property type="molecule type" value="Genomic_DNA"/>
</dbReference>
<keyword evidence="1" id="KW-0812">Transmembrane</keyword>
<accession>A0A420ELX2</accession>
<comment type="caution">
    <text evidence="2">The sequence shown here is derived from an EMBL/GenBank/DDBJ whole genome shotgun (WGS) entry which is preliminary data.</text>
</comment>
<reference evidence="2 3" key="1">
    <citation type="submission" date="2018-09" db="EMBL/GenBank/DDBJ databases">
        <title>Altererythrobacter spongiae sp. nov., isolated from a marine sponge.</title>
        <authorList>
            <person name="Zhuang L."/>
            <person name="Luo L."/>
        </authorList>
    </citation>
    <scope>NUCLEOTIDE SEQUENCE [LARGE SCALE GENOMIC DNA]</scope>
    <source>
        <strain evidence="2 3">HN-Y73</strain>
    </source>
</reference>
<feature type="transmembrane region" description="Helical" evidence="1">
    <location>
        <begin position="21"/>
        <end position="43"/>
    </location>
</feature>
<proteinExistence type="predicted"/>
<organism evidence="2 3">
    <name type="scientific">Altericroceibacterium spongiae</name>
    <dbReference type="NCBI Taxonomy" id="2320269"/>
    <lineage>
        <taxon>Bacteria</taxon>
        <taxon>Pseudomonadati</taxon>
        <taxon>Pseudomonadota</taxon>
        <taxon>Alphaproteobacteria</taxon>
        <taxon>Sphingomonadales</taxon>
        <taxon>Erythrobacteraceae</taxon>
        <taxon>Altericroceibacterium</taxon>
    </lineage>
</organism>
<dbReference type="Proteomes" id="UP000284395">
    <property type="component" value="Unassembled WGS sequence"/>
</dbReference>
<keyword evidence="1" id="KW-0472">Membrane</keyword>
<dbReference type="AlphaFoldDB" id="A0A420ELX2"/>
<evidence type="ECO:0000256" key="1">
    <source>
        <dbReference type="SAM" id="Phobius"/>
    </source>
</evidence>
<evidence type="ECO:0000313" key="2">
    <source>
        <dbReference type="EMBL" id="RKF21722.1"/>
    </source>
</evidence>